<keyword evidence="2" id="KW-1185">Reference proteome</keyword>
<evidence type="ECO:0000313" key="2">
    <source>
        <dbReference type="Proteomes" id="UP001152320"/>
    </source>
</evidence>
<organism evidence="1 2">
    <name type="scientific">Holothuria leucospilota</name>
    <name type="common">Black long sea cucumber</name>
    <name type="synonym">Mertensiothuria leucospilota</name>
    <dbReference type="NCBI Taxonomy" id="206669"/>
    <lineage>
        <taxon>Eukaryota</taxon>
        <taxon>Metazoa</taxon>
        <taxon>Echinodermata</taxon>
        <taxon>Eleutherozoa</taxon>
        <taxon>Echinozoa</taxon>
        <taxon>Holothuroidea</taxon>
        <taxon>Aspidochirotacea</taxon>
        <taxon>Aspidochirotida</taxon>
        <taxon>Holothuriidae</taxon>
        <taxon>Holothuria</taxon>
    </lineage>
</organism>
<accession>A0A9Q0YHE9</accession>
<sequence>MWFSGGVSELSSSVFGRLEALGIVVNPRDRFHPYRITYDIETYLDKEDVMPSKSAKLNYIGQHKLLSISVCSNVPGYDRPQYFTSEGDDLQLVDIFVTYMTEISQAAFDREWSRFERSPEFKRVGERLRTAGKPFRRVRIG</sequence>
<proteinExistence type="predicted"/>
<dbReference type="OrthoDB" id="2160826at2759"/>
<protein>
    <submittedName>
        <fullName evidence="1">Uncharacterized protein</fullName>
    </submittedName>
</protein>
<gene>
    <name evidence="1" type="ORF">HOLleu_38704</name>
</gene>
<reference evidence="1" key="1">
    <citation type="submission" date="2021-10" db="EMBL/GenBank/DDBJ databases">
        <title>Tropical sea cucumber genome reveals ecological adaptation and Cuvierian tubules defense mechanism.</title>
        <authorList>
            <person name="Chen T."/>
        </authorList>
    </citation>
    <scope>NUCLEOTIDE SEQUENCE</scope>
    <source>
        <strain evidence="1">Nanhai2018</strain>
        <tissue evidence="1">Muscle</tissue>
    </source>
</reference>
<dbReference type="AlphaFoldDB" id="A0A9Q0YHE9"/>
<name>A0A9Q0YHE9_HOLLE</name>
<comment type="caution">
    <text evidence="1">The sequence shown here is derived from an EMBL/GenBank/DDBJ whole genome shotgun (WGS) entry which is preliminary data.</text>
</comment>
<dbReference type="EMBL" id="JAIZAY010000021">
    <property type="protein sequence ID" value="KAJ8021480.1"/>
    <property type="molecule type" value="Genomic_DNA"/>
</dbReference>
<dbReference type="Proteomes" id="UP001152320">
    <property type="component" value="Chromosome 21"/>
</dbReference>
<evidence type="ECO:0000313" key="1">
    <source>
        <dbReference type="EMBL" id="KAJ8021480.1"/>
    </source>
</evidence>